<gene>
    <name evidence="6" type="ORF">NC653_039115</name>
</gene>
<evidence type="ECO:0000313" key="6">
    <source>
        <dbReference type="EMBL" id="KAJ6957087.1"/>
    </source>
</evidence>
<feature type="domain" description="PPPDE" evidence="5">
    <location>
        <begin position="17"/>
        <end position="154"/>
    </location>
</feature>
<keyword evidence="2" id="KW-0645">Protease</keyword>
<protein>
    <submittedName>
        <fullName evidence="6">DeSI-like protein</fullName>
    </submittedName>
</protein>
<evidence type="ECO:0000259" key="5">
    <source>
        <dbReference type="PROSITE" id="PS51858"/>
    </source>
</evidence>
<dbReference type="EMBL" id="JAQIZT010000018">
    <property type="protein sequence ID" value="KAJ6957087.1"/>
    <property type="molecule type" value="Genomic_DNA"/>
</dbReference>
<reference evidence="6 7" key="1">
    <citation type="journal article" date="2023" name="Mol. Ecol. Resour.">
        <title>Chromosome-level genome assembly of a triploid poplar Populus alba 'Berolinensis'.</title>
        <authorList>
            <person name="Chen S."/>
            <person name="Yu Y."/>
            <person name="Wang X."/>
            <person name="Wang S."/>
            <person name="Zhang T."/>
            <person name="Zhou Y."/>
            <person name="He R."/>
            <person name="Meng N."/>
            <person name="Wang Y."/>
            <person name="Liu W."/>
            <person name="Liu Z."/>
            <person name="Liu J."/>
            <person name="Guo Q."/>
            <person name="Huang H."/>
            <person name="Sederoff R.R."/>
            <person name="Wang G."/>
            <person name="Qu G."/>
            <person name="Chen S."/>
        </authorList>
    </citation>
    <scope>NUCLEOTIDE SEQUENCE [LARGE SCALE GENOMIC DNA]</scope>
    <source>
        <strain evidence="6">SC-2020</strain>
    </source>
</reference>
<organism evidence="6 7">
    <name type="scientific">Populus alba x Populus x berolinensis</name>
    <dbReference type="NCBI Taxonomy" id="444605"/>
    <lineage>
        <taxon>Eukaryota</taxon>
        <taxon>Viridiplantae</taxon>
        <taxon>Streptophyta</taxon>
        <taxon>Embryophyta</taxon>
        <taxon>Tracheophyta</taxon>
        <taxon>Spermatophyta</taxon>
        <taxon>Magnoliopsida</taxon>
        <taxon>eudicotyledons</taxon>
        <taxon>Gunneridae</taxon>
        <taxon>Pentapetalae</taxon>
        <taxon>rosids</taxon>
        <taxon>fabids</taxon>
        <taxon>Malpighiales</taxon>
        <taxon>Salicaceae</taxon>
        <taxon>Saliceae</taxon>
        <taxon>Populus</taxon>
    </lineage>
</organism>
<sequence>MLRRMVMLNKKKKTGTVPVYLNVYDLTTINGYAYWVGLGIYHSGVQVHGVEYGFGAHDHPTTGIFEVEPKQCPGFMFRKSILIGRTDLGPKEVRVFMEKLAQEFPGNAYHLITKNCNHFCNDVCLKLTGKKIPRWVNRLARIGFLCNCVLPAELNQTKIRQVRSDDIVQEKKKLRSRSTRFISSSNPVTSPSFTPCPSTAGSRSGRQRRFIPLTSRSFVHDDSTSSVDFGTIHDNSFVQGDKYSGILIHRAKDTNQMVGSHDILGNQGRKKPPCIIRWDIQGGL</sequence>
<evidence type="ECO:0000313" key="7">
    <source>
        <dbReference type="Proteomes" id="UP001164929"/>
    </source>
</evidence>
<dbReference type="Pfam" id="PF05903">
    <property type="entry name" value="Peptidase_C97"/>
    <property type="match status" value="1"/>
</dbReference>
<evidence type="ECO:0000256" key="3">
    <source>
        <dbReference type="ARBA" id="ARBA00022801"/>
    </source>
</evidence>
<feature type="region of interest" description="Disordered" evidence="4">
    <location>
        <begin position="179"/>
        <end position="207"/>
    </location>
</feature>
<dbReference type="InterPro" id="IPR042266">
    <property type="entry name" value="PPPDE_sf"/>
</dbReference>
<dbReference type="Gene3D" id="3.90.1720.30">
    <property type="entry name" value="PPPDE domains"/>
    <property type="match status" value="1"/>
</dbReference>
<feature type="compositionally biased region" description="Polar residues" evidence="4">
    <location>
        <begin position="179"/>
        <end position="204"/>
    </location>
</feature>
<keyword evidence="7" id="KW-1185">Reference proteome</keyword>
<name>A0AAD6PRR5_9ROSI</name>
<evidence type="ECO:0000256" key="4">
    <source>
        <dbReference type="SAM" id="MobiDB-lite"/>
    </source>
</evidence>
<accession>A0AAD6PRR5</accession>
<dbReference type="Proteomes" id="UP001164929">
    <property type="component" value="Chromosome 18"/>
</dbReference>
<dbReference type="GO" id="GO:0016579">
    <property type="term" value="P:protein deubiquitination"/>
    <property type="evidence" value="ECO:0007669"/>
    <property type="project" value="TreeGrafter"/>
</dbReference>
<dbReference type="AlphaFoldDB" id="A0AAD6PRR5"/>
<dbReference type="PANTHER" id="PTHR12378:SF17">
    <property type="entry name" value="OS06G0182100 PROTEIN"/>
    <property type="match status" value="1"/>
</dbReference>
<comment type="caution">
    <text evidence="6">The sequence shown here is derived from an EMBL/GenBank/DDBJ whole genome shotgun (WGS) entry which is preliminary data.</text>
</comment>
<dbReference type="PROSITE" id="PS51858">
    <property type="entry name" value="PPPDE"/>
    <property type="match status" value="1"/>
</dbReference>
<dbReference type="PANTHER" id="PTHR12378">
    <property type="entry name" value="DESUMOYLATING ISOPEPTIDASE"/>
    <property type="match status" value="1"/>
</dbReference>
<dbReference type="GO" id="GO:0006508">
    <property type="term" value="P:proteolysis"/>
    <property type="evidence" value="ECO:0007669"/>
    <property type="project" value="UniProtKB-KW"/>
</dbReference>
<dbReference type="GO" id="GO:0101005">
    <property type="term" value="F:deubiquitinase activity"/>
    <property type="evidence" value="ECO:0007669"/>
    <property type="project" value="TreeGrafter"/>
</dbReference>
<comment type="similarity">
    <text evidence="1">Belongs to the DeSI family.</text>
</comment>
<evidence type="ECO:0000256" key="2">
    <source>
        <dbReference type="ARBA" id="ARBA00022670"/>
    </source>
</evidence>
<dbReference type="InterPro" id="IPR008580">
    <property type="entry name" value="PPPDE_dom"/>
</dbReference>
<proteinExistence type="inferred from homology"/>
<dbReference type="SMART" id="SM01179">
    <property type="entry name" value="DUF862"/>
    <property type="match status" value="1"/>
</dbReference>
<keyword evidence="3" id="KW-0378">Hydrolase</keyword>
<evidence type="ECO:0000256" key="1">
    <source>
        <dbReference type="ARBA" id="ARBA00008140"/>
    </source>
</evidence>